<name>A0AAN5YMW2_ASPLE</name>
<gene>
    <name evidence="5" type="ORF">CNMCM8927_008588</name>
</gene>
<evidence type="ECO:0000256" key="4">
    <source>
        <dbReference type="RuleBase" id="RU000363"/>
    </source>
</evidence>
<dbReference type="Gene3D" id="3.40.50.720">
    <property type="entry name" value="NAD(P)-binding Rossmann-like Domain"/>
    <property type="match status" value="1"/>
</dbReference>
<keyword evidence="2" id="KW-0521">NADP</keyword>
<dbReference type="PRINTS" id="PR00081">
    <property type="entry name" value="GDHRDH"/>
</dbReference>
<evidence type="ECO:0000256" key="1">
    <source>
        <dbReference type="ARBA" id="ARBA00006484"/>
    </source>
</evidence>
<protein>
    <submittedName>
        <fullName evidence="5">Uncharacterized protein</fullName>
    </submittedName>
</protein>
<dbReference type="AlphaFoldDB" id="A0AAN5YMW2"/>
<comment type="similarity">
    <text evidence="1 4">Belongs to the short-chain dehydrogenases/reductases (SDR) family.</text>
</comment>
<dbReference type="EMBL" id="JAAAPU010000077">
    <property type="protein sequence ID" value="KAF4203541.1"/>
    <property type="molecule type" value="Genomic_DNA"/>
</dbReference>
<proteinExistence type="inferred from homology"/>
<dbReference type="Pfam" id="PF00106">
    <property type="entry name" value="adh_short"/>
    <property type="match status" value="1"/>
</dbReference>
<evidence type="ECO:0000256" key="2">
    <source>
        <dbReference type="ARBA" id="ARBA00022857"/>
    </source>
</evidence>
<reference evidence="5" key="1">
    <citation type="journal article" date="2020" name="bioRxiv">
        <title>Genomic and phenotypic heterogeneity of clinical isolates of the human pathogens Aspergillus fumigatus, Aspergillus lentulus and Aspergillus fumigatiaffinis.</title>
        <authorList>
            <person name="dos Santos R.A.C."/>
            <person name="Steenwyk J.L."/>
            <person name="Rivero-Menendez O."/>
            <person name="Mead M.E."/>
            <person name="Silva L.P."/>
            <person name="Bastos R.W."/>
            <person name="Alastruey-Izquierdo A."/>
            <person name="Goldman G.H."/>
            <person name="Rokas A."/>
        </authorList>
    </citation>
    <scope>NUCLEOTIDE SEQUENCE</scope>
    <source>
        <strain evidence="5">CNM-CM8927</strain>
    </source>
</reference>
<dbReference type="GO" id="GO:0044550">
    <property type="term" value="P:secondary metabolite biosynthetic process"/>
    <property type="evidence" value="ECO:0007669"/>
    <property type="project" value="UniProtKB-ARBA"/>
</dbReference>
<dbReference type="PROSITE" id="PS00061">
    <property type="entry name" value="ADH_SHORT"/>
    <property type="match status" value="1"/>
</dbReference>
<dbReference type="InterPro" id="IPR020904">
    <property type="entry name" value="Sc_DH/Rdtase_CS"/>
</dbReference>
<dbReference type="Proteomes" id="UP000649114">
    <property type="component" value="Unassembled WGS sequence"/>
</dbReference>
<comment type="caution">
    <text evidence="5">The sequence shown here is derived from an EMBL/GenBank/DDBJ whole genome shotgun (WGS) entry which is preliminary data.</text>
</comment>
<evidence type="ECO:0000313" key="5">
    <source>
        <dbReference type="EMBL" id="KAF4203541.1"/>
    </source>
</evidence>
<sequence length="229" mass="24333">MAENIVLPSLKGKCIIITGGARGIGAAGARLLASQGAKLAIFDIRDDLGYTVAKEISSTSAAQAKYYHVDVSKKADISDAVSSAVRYLGGVHCFLHAAGIGHQSPCEDLTEDEVNRMVDVNLKGTIYANQAVFPYMKKSGGSILNVGSDTGLDPFPGLAHYSASKGAVHSFTRTIAKEWGSYNIRVNALLPAAWTDLVEEHMSRMSPDESHQLDKYCLVVSVSVGSQAT</sequence>
<dbReference type="InterPro" id="IPR002347">
    <property type="entry name" value="SDR_fam"/>
</dbReference>
<dbReference type="PANTHER" id="PTHR24321">
    <property type="entry name" value="DEHYDROGENASES, SHORT CHAIN"/>
    <property type="match status" value="1"/>
</dbReference>
<dbReference type="PRINTS" id="PR00080">
    <property type="entry name" value="SDRFAMILY"/>
</dbReference>
<dbReference type="FunFam" id="3.40.50.720:FF:000084">
    <property type="entry name" value="Short-chain dehydrogenase reductase"/>
    <property type="match status" value="1"/>
</dbReference>
<reference evidence="5" key="2">
    <citation type="submission" date="2020-04" db="EMBL/GenBank/DDBJ databases">
        <authorList>
            <person name="Santos R.A.C."/>
            <person name="Steenwyk J.L."/>
            <person name="Rivero-Menendez O."/>
            <person name="Mead M.E."/>
            <person name="Silva L.P."/>
            <person name="Bastos R.W."/>
            <person name="Alastruey-Izquierdo A."/>
            <person name="Goldman G.H."/>
            <person name="Rokas A."/>
        </authorList>
    </citation>
    <scope>NUCLEOTIDE SEQUENCE</scope>
    <source>
        <strain evidence="5">CNM-CM8927</strain>
    </source>
</reference>
<evidence type="ECO:0000256" key="3">
    <source>
        <dbReference type="ARBA" id="ARBA00023002"/>
    </source>
</evidence>
<dbReference type="SUPFAM" id="SSF51735">
    <property type="entry name" value="NAD(P)-binding Rossmann-fold domains"/>
    <property type="match status" value="1"/>
</dbReference>
<accession>A0AAN5YMW2</accession>
<evidence type="ECO:0000313" key="6">
    <source>
        <dbReference type="Proteomes" id="UP000649114"/>
    </source>
</evidence>
<keyword evidence="3" id="KW-0560">Oxidoreductase</keyword>
<dbReference type="PANTHER" id="PTHR24321:SF8">
    <property type="entry name" value="ESTRADIOL 17-BETA-DEHYDROGENASE 8-RELATED"/>
    <property type="match status" value="1"/>
</dbReference>
<organism evidence="5 6">
    <name type="scientific">Aspergillus lentulus</name>
    <dbReference type="NCBI Taxonomy" id="293939"/>
    <lineage>
        <taxon>Eukaryota</taxon>
        <taxon>Fungi</taxon>
        <taxon>Dikarya</taxon>
        <taxon>Ascomycota</taxon>
        <taxon>Pezizomycotina</taxon>
        <taxon>Eurotiomycetes</taxon>
        <taxon>Eurotiomycetidae</taxon>
        <taxon>Eurotiales</taxon>
        <taxon>Aspergillaceae</taxon>
        <taxon>Aspergillus</taxon>
        <taxon>Aspergillus subgen. Fumigati</taxon>
    </lineage>
</organism>
<dbReference type="CDD" id="cd05233">
    <property type="entry name" value="SDR_c"/>
    <property type="match status" value="1"/>
</dbReference>
<dbReference type="GO" id="GO:0016491">
    <property type="term" value="F:oxidoreductase activity"/>
    <property type="evidence" value="ECO:0007669"/>
    <property type="project" value="UniProtKB-KW"/>
</dbReference>
<dbReference type="InterPro" id="IPR036291">
    <property type="entry name" value="NAD(P)-bd_dom_sf"/>
</dbReference>